<dbReference type="GO" id="GO:0005654">
    <property type="term" value="C:nucleoplasm"/>
    <property type="evidence" value="ECO:0007669"/>
    <property type="project" value="UniProtKB-SubCell"/>
</dbReference>
<dbReference type="OMA" id="GNLWKEW"/>
<protein>
    <recommendedName>
        <fullName evidence="4">Ribosome biogenesis protein NOP53</fullName>
    </recommendedName>
</protein>
<dbReference type="GO" id="GO:0000027">
    <property type="term" value="P:ribosomal large subunit assembly"/>
    <property type="evidence" value="ECO:0007669"/>
    <property type="project" value="TreeGrafter"/>
</dbReference>
<evidence type="ECO:0000256" key="3">
    <source>
        <dbReference type="ARBA" id="ARBA00008838"/>
    </source>
</evidence>
<dbReference type="Pfam" id="PF07767">
    <property type="entry name" value="Nop53"/>
    <property type="match status" value="2"/>
</dbReference>
<dbReference type="Ensembl" id="ENSCMUT00000033003.1">
    <property type="protein sequence ID" value="ENSCMUP00000032643.1"/>
    <property type="gene ID" value="ENSCMUG00000018984.1"/>
</dbReference>
<feature type="compositionally biased region" description="Basic residues" evidence="7">
    <location>
        <begin position="102"/>
        <end position="117"/>
    </location>
</feature>
<dbReference type="PANTHER" id="PTHR14211">
    <property type="entry name" value="GLIOMA SUPPRESSOR CANDIDATE REGION GENE 2"/>
    <property type="match status" value="1"/>
</dbReference>
<dbReference type="GO" id="GO:0005730">
    <property type="term" value="C:nucleolus"/>
    <property type="evidence" value="ECO:0007669"/>
    <property type="project" value="UniProtKB-SubCell"/>
</dbReference>
<feature type="region of interest" description="Disordered" evidence="7">
    <location>
        <begin position="201"/>
        <end position="227"/>
    </location>
</feature>
<dbReference type="GO" id="GO:0008097">
    <property type="term" value="F:5S rRNA binding"/>
    <property type="evidence" value="ECO:0007669"/>
    <property type="project" value="TreeGrafter"/>
</dbReference>
<sequence length="499" mass="56859">MATNTFPVLSIWRSDCLRSSPRWRQNCIRSLPTWRRHRVTPSPRWLARRFPPFPPPSLWRPEAASGHFRLPPAFTRSPHEMAAAESFLAFNPAARPGPAAASRRRARGPRNRKKGWKRWSGPEAQLGREIGDFLEDVGLQERAFPLRDPPTFGGLISGVVSPSDPSPFCSICAHQTPNGRKEKRRQEFWEKKAEKGIFPRGERRLRARLSRGGAPTPQKPPELGRSDPQRSFYDIWGEHNPLDAPLAGQDPWYLQQTKKMRVQRPARLQAKPSPLPPVEVIGQGGSYNPPFQEHQVWGPGGSQEGLGGLRGHLGDTGGDVGGPREVWEAFKEVWGGPGEVWETQKGLRDPGGIWGVPEGGRQDSGPGCDGMAAPQAAGRARSRLASQRLQGLFRLRSLRRALLQRDSELRRRRLLRERRRLQRETAPRRLGRLRAPRKPQESLKIKLGNIPKFQPEGNVLRDRFKSLQRRNMIEPRERAKFKRRYRVKYVEKRAFREVT</sequence>
<keyword evidence="9" id="KW-1185">Reference proteome</keyword>
<keyword evidence="6" id="KW-0539">Nucleus</keyword>
<comment type="similarity">
    <text evidence="3">Belongs to the NOP53 family.</text>
</comment>
<organism evidence="8 9">
    <name type="scientific">Corvus moneduloides</name>
    <name type="common">New Caledonian crow</name>
    <dbReference type="NCBI Taxonomy" id="1196302"/>
    <lineage>
        <taxon>Eukaryota</taxon>
        <taxon>Metazoa</taxon>
        <taxon>Chordata</taxon>
        <taxon>Craniata</taxon>
        <taxon>Vertebrata</taxon>
        <taxon>Euteleostomi</taxon>
        <taxon>Archelosauria</taxon>
        <taxon>Archosauria</taxon>
        <taxon>Dinosauria</taxon>
        <taxon>Saurischia</taxon>
        <taxon>Theropoda</taxon>
        <taxon>Coelurosauria</taxon>
        <taxon>Aves</taxon>
        <taxon>Neognathae</taxon>
        <taxon>Neoaves</taxon>
        <taxon>Telluraves</taxon>
        <taxon>Australaves</taxon>
        <taxon>Passeriformes</taxon>
        <taxon>Corvoidea</taxon>
        <taxon>Corvidae</taxon>
        <taxon>Corvus</taxon>
    </lineage>
</organism>
<feature type="region of interest" description="Disordered" evidence="7">
    <location>
        <begin position="93"/>
        <end position="119"/>
    </location>
</feature>
<evidence type="ECO:0000256" key="5">
    <source>
        <dbReference type="ARBA" id="ARBA00022517"/>
    </source>
</evidence>
<evidence type="ECO:0000256" key="7">
    <source>
        <dbReference type="SAM" id="MobiDB-lite"/>
    </source>
</evidence>
<dbReference type="GO" id="GO:0006364">
    <property type="term" value="P:rRNA processing"/>
    <property type="evidence" value="ECO:0007669"/>
    <property type="project" value="TreeGrafter"/>
</dbReference>
<evidence type="ECO:0000313" key="8">
    <source>
        <dbReference type="Ensembl" id="ENSCMUP00000032643.1"/>
    </source>
</evidence>
<evidence type="ECO:0000256" key="6">
    <source>
        <dbReference type="ARBA" id="ARBA00023242"/>
    </source>
</evidence>
<evidence type="ECO:0000256" key="1">
    <source>
        <dbReference type="ARBA" id="ARBA00004604"/>
    </source>
</evidence>
<comment type="subcellular location">
    <subcellularLocation>
        <location evidence="1">Nucleus</location>
        <location evidence="1">Nucleolus</location>
    </subcellularLocation>
    <subcellularLocation>
        <location evidence="2">Nucleus</location>
        <location evidence="2">Nucleoplasm</location>
    </subcellularLocation>
</comment>
<keyword evidence="5" id="KW-0690">Ribosome biogenesis</keyword>
<reference evidence="8" key="3">
    <citation type="submission" date="2025-09" db="UniProtKB">
        <authorList>
            <consortium name="Ensembl"/>
        </authorList>
    </citation>
    <scope>IDENTIFICATION</scope>
</reference>
<proteinExistence type="inferred from homology"/>
<dbReference type="Proteomes" id="UP000694553">
    <property type="component" value="Unassembled WGS sequence"/>
</dbReference>
<reference evidence="9" key="1">
    <citation type="submission" date="2019-10" db="EMBL/GenBank/DDBJ databases">
        <title>Corvus moneduloides (New Caledonian crow) genome, bCorMon1, primary haplotype.</title>
        <authorList>
            <person name="Rutz C."/>
            <person name="Fungtammasan C."/>
            <person name="Mountcastle J."/>
            <person name="Formenti G."/>
            <person name="Chow W."/>
            <person name="Howe K."/>
            <person name="Steele M.P."/>
            <person name="Fernandes J."/>
            <person name="Gilbert M.T.P."/>
            <person name="Fedrigo O."/>
            <person name="Jarvis E.D."/>
            <person name="Gemmell N."/>
        </authorList>
    </citation>
    <scope>NUCLEOTIDE SEQUENCE [LARGE SCALE GENOMIC DNA]</scope>
</reference>
<name>A0A8U7N507_CORMO</name>
<dbReference type="PANTHER" id="PTHR14211:SF7">
    <property type="entry name" value="RIBOSOME BIOGENESIS PROTEIN NOP53"/>
    <property type="match status" value="1"/>
</dbReference>
<evidence type="ECO:0000256" key="4">
    <source>
        <dbReference type="ARBA" id="ARBA00018339"/>
    </source>
</evidence>
<dbReference type="AlphaFoldDB" id="A0A8U7N507"/>
<dbReference type="InterPro" id="IPR011687">
    <property type="entry name" value="Nop53/GLTSCR2"/>
</dbReference>
<accession>A0A8U7N507</accession>
<reference evidence="8" key="2">
    <citation type="submission" date="2025-08" db="UniProtKB">
        <authorList>
            <consortium name="Ensembl"/>
        </authorList>
    </citation>
    <scope>IDENTIFICATION</scope>
</reference>
<evidence type="ECO:0000256" key="2">
    <source>
        <dbReference type="ARBA" id="ARBA00004642"/>
    </source>
</evidence>
<evidence type="ECO:0000313" key="9">
    <source>
        <dbReference type="Proteomes" id="UP000694553"/>
    </source>
</evidence>